<evidence type="ECO:0000256" key="5">
    <source>
        <dbReference type="ARBA" id="ARBA00022691"/>
    </source>
</evidence>
<evidence type="ECO:0000256" key="7">
    <source>
        <dbReference type="PROSITE-ProRule" id="PRU00946"/>
    </source>
</evidence>
<feature type="binding site" evidence="7">
    <location>
        <position position="150"/>
    </location>
    <ligand>
        <name>S-adenosyl-L-methionine</name>
        <dbReference type="ChEBI" id="CHEBI:59789"/>
    </ligand>
</feature>
<evidence type="ECO:0000256" key="6">
    <source>
        <dbReference type="ARBA" id="ARBA00049477"/>
    </source>
</evidence>
<dbReference type="GO" id="GO:0005737">
    <property type="term" value="C:cytoplasm"/>
    <property type="evidence" value="ECO:0007669"/>
    <property type="project" value="TreeGrafter"/>
</dbReference>
<reference evidence="9" key="1">
    <citation type="submission" date="2022-01" db="EMBL/GenBank/DDBJ databases">
        <title>Genome Sequence Resource for Two Populations of Ditylenchus destructor, the Migratory Endoparasitic Phytonematode.</title>
        <authorList>
            <person name="Zhang H."/>
            <person name="Lin R."/>
            <person name="Xie B."/>
        </authorList>
    </citation>
    <scope>NUCLEOTIDE SEQUENCE</scope>
    <source>
        <strain evidence="9">BazhouSP</strain>
    </source>
</reference>
<evidence type="ECO:0000256" key="4">
    <source>
        <dbReference type="ARBA" id="ARBA00022679"/>
    </source>
</evidence>
<dbReference type="GO" id="GO:0006370">
    <property type="term" value="P:7-methylguanosine mRNA capping"/>
    <property type="evidence" value="ECO:0007669"/>
    <property type="project" value="TreeGrafter"/>
</dbReference>
<evidence type="ECO:0000313" key="10">
    <source>
        <dbReference type="Proteomes" id="UP001201812"/>
    </source>
</evidence>
<dbReference type="PANTHER" id="PTHR16121:SF2">
    <property type="entry name" value="CAP-SPECIFIC MRNA (NUCLEOSIDE-2'-O-)-METHYLTRANSFERASE 2"/>
    <property type="match status" value="1"/>
</dbReference>
<name>A0AAD4N8N5_9BILA</name>
<evidence type="ECO:0000259" key="8">
    <source>
        <dbReference type="PROSITE" id="PS51614"/>
    </source>
</evidence>
<evidence type="ECO:0000256" key="2">
    <source>
        <dbReference type="ARBA" id="ARBA00021134"/>
    </source>
</evidence>
<feature type="binding site" evidence="7">
    <location>
        <position position="135"/>
    </location>
    <ligand>
        <name>S-adenosyl-L-methionine</name>
        <dbReference type="ChEBI" id="CHEBI:59789"/>
    </ligand>
</feature>
<feature type="binding site" evidence="7">
    <location>
        <position position="217"/>
    </location>
    <ligand>
        <name>S-adenosyl-L-methionine</name>
        <dbReference type="ChEBI" id="CHEBI:59789"/>
    </ligand>
</feature>
<dbReference type="InterPro" id="IPR029063">
    <property type="entry name" value="SAM-dependent_MTases_sf"/>
</dbReference>
<dbReference type="GO" id="GO:0004483">
    <property type="term" value="F:methyltransferase cap1 activity"/>
    <property type="evidence" value="ECO:0007669"/>
    <property type="project" value="UniProtKB-ARBA"/>
</dbReference>
<accession>A0AAD4N8N5</accession>
<dbReference type="AlphaFoldDB" id="A0AAD4N8N5"/>
<gene>
    <name evidence="9" type="ORF">DdX_07439</name>
</gene>
<dbReference type="EC" id="2.1.1.296" evidence="1"/>
<dbReference type="PROSITE" id="PS51614">
    <property type="entry name" value="SAM_MT_ADRIFT"/>
    <property type="match status" value="1"/>
</dbReference>
<keyword evidence="10" id="KW-1185">Reference proteome</keyword>
<dbReference type="Gene3D" id="3.40.50.12760">
    <property type="match status" value="1"/>
</dbReference>
<dbReference type="Pfam" id="PF01728">
    <property type="entry name" value="FtsJ"/>
    <property type="match status" value="1"/>
</dbReference>
<protein>
    <recommendedName>
        <fullName evidence="2">Cap-specific mRNA (nucleoside-2'-O-)-methyltransferase 2</fullName>
        <ecNumber evidence="1">2.1.1.296</ecNumber>
    </recommendedName>
</protein>
<dbReference type="InterPro" id="IPR025807">
    <property type="entry name" value="Adrift-typ_MeTrfase"/>
</dbReference>
<evidence type="ECO:0000313" key="9">
    <source>
        <dbReference type="EMBL" id="KAI1716391.1"/>
    </source>
</evidence>
<dbReference type="PANTHER" id="PTHR16121">
    <property type="entry name" value="CAP-SPECIFIC MRNA (NUCLEOSIDE-2'-O-)-METHYLTRANSFERASE 1-RELATED"/>
    <property type="match status" value="1"/>
</dbReference>
<keyword evidence="5 7" id="KW-0949">S-adenosyl-L-methionine</keyword>
<proteinExistence type="predicted"/>
<feature type="domain" description="Adrift-type SAM-dependent 2'-O-MTase" evidence="8">
    <location>
        <begin position="95"/>
        <end position="304"/>
    </location>
</feature>
<organism evidence="9 10">
    <name type="scientific">Ditylenchus destructor</name>
    <dbReference type="NCBI Taxonomy" id="166010"/>
    <lineage>
        <taxon>Eukaryota</taxon>
        <taxon>Metazoa</taxon>
        <taxon>Ecdysozoa</taxon>
        <taxon>Nematoda</taxon>
        <taxon>Chromadorea</taxon>
        <taxon>Rhabditida</taxon>
        <taxon>Tylenchina</taxon>
        <taxon>Tylenchomorpha</taxon>
        <taxon>Sphaerularioidea</taxon>
        <taxon>Anguinidae</taxon>
        <taxon>Anguininae</taxon>
        <taxon>Ditylenchus</taxon>
    </lineage>
</organism>
<dbReference type="GO" id="GO:0120550">
    <property type="term" value="F:methyltransferase cap2 activity"/>
    <property type="evidence" value="ECO:0007669"/>
    <property type="project" value="UniProtKB-EC"/>
</dbReference>
<dbReference type="GO" id="GO:0032259">
    <property type="term" value="P:methylation"/>
    <property type="evidence" value="ECO:0007669"/>
    <property type="project" value="UniProtKB-KW"/>
</dbReference>
<feature type="active site" description="Proton acceptor" evidence="7">
    <location>
        <position position="257"/>
    </location>
</feature>
<comment type="catalytic activity">
    <reaction evidence="6">
        <text>a 5'-end (N(7)-methyl 5'-triphosphoguanosine)-(2'-O-methyl-ribonucleoside)-(ribonucleotide) in mRNA + S-adenosyl-L-methionine = a 5'-end (N(7)-methyl 5'-triphosphoguanosine)-(2'-O-methyl-ribonucleoside)-(2'-O-methyl-ribonucleotide) in mRNA + S-adenosyl-L-homocysteine + H(+)</text>
        <dbReference type="Rhea" id="RHEA:67024"/>
        <dbReference type="Rhea" id="RHEA-COMP:17169"/>
        <dbReference type="Rhea" id="RHEA-COMP:17170"/>
        <dbReference type="ChEBI" id="CHEBI:15378"/>
        <dbReference type="ChEBI" id="CHEBI:57856"/>
        <dbReference type="ChEBI" id="CHEBI:59789"/>
        <dbReference type="ChEBI" id="CHEBI:167612"/>
        <dbReference type="ChEBI" id="CHEBI:167614"/>
        <dbReference type="EC" id="2.1.1.296"/>
    </reaction>
</comment>
<keyword evidence="4 7" id="KW-0808">Transferase</keyword>
<evidence type="ECO:0000256" key="1">
    <source>
        <dbReference type="ARBA" id="ARBA00012770"/>
    </source>
</evidence>
<keyword evidence="3 7" id="KW-0489">Methyltransferase</keyword>
<dbReference type="GO" id="GO:0005634">
    <property type="term" value="C:nucleus"/>
    <property type="evidence" value="ECO:0007669"/>
    <property type="project" value="TreeGrafter"/>
</dbReference>
<dbReference type="InterPro" id="IPR002877">
    <property type="entry name" value="RNA_MeTrfase_FtsJ_dom"/>
</dbReference>
<comment type="caution">
    <text evidence="9">The sequence shown here is derived from an EMBL/GenBank/DDBJ whole genome shotgun (WGS) entry which is preliminary data.</text>
</comment>
<dbReference type="InterPro" id="IPR050851">
    <property type="entry name" value="mRNA_Cap_2O-Ribose_MeTrfase"/>
</dbReference>
<sequence>MSVTQEYESLCASIFTKSFVLKSSAYDPCRPSITSYNEMLSALASIETKLNASKLKVNEIVKKHGTNVWRRHTSFMHPLKNLPKRLLALDILPGDIITQAYCKFAEIIATNNLLNRWEPCSDGYFRSLHLCEAPGAFVSLLKRAMTTRKWQWLMNSLNPYHEWNSRQHMLFDDTFIFQHLENMAFGPDDTGNIFTWNEGYLSDMTNENGKFGLITADGSFDCTDDPLAQEIRIHHLIQQEVKIAMKCLSPGGHLILKMYTFFQPQTIEILSEILSHFREVLCQKPSSSKPGNSEVYLVCLFFKDTGSCSTESLTPTLMNKIVECTEYFALHQMEFIEFNLNTFHRLSTTQKTAIEIQKIMAEESVIKEVFPNDVHANLQGKQVVKTMNTPWLAQWIGELGQIQQSNTKCSHYVTHSQGLEDCASINLCSDLDNFLYVSTNRNLTITQLMKQGFIVVRETPTNDQLNKQLITHSLFCNATMFEQHYQEVNDLCQLETSPVPQQSARHINCWQLTKSDWISLLAKETNICREIDNEDSEPLKIILSTNKPTLILSRFSASVIFFLTLIFQEINISRHAIGFKNKKPKFQHESDLTANLLIFLAMLRNVAENPQYDLLQFFPLRYFSYESFYCMITMYNNKMLGMFHIDTKNKS</sequence>
<dbReference type="SUPFAM" id="SSF53335">
    <property type="entry name" value="S-adenosyl-L-methionine-dependent methyltransferases"/>
    <property type="match status" value="1"/>
</dbReference>
<dbReference type="Proteomes" id="UP001201812">
    <property type="component" value="Unassembled WGS sequence"/>
</dbReference>
<dbReference type="EMBL" id="JAKKPZ010000010">
    <property type="protein sequence ID" value="KAI1716391.1"/>
    <property type="molecule type" value="Genomic_DNA"/>
</dbReference>
<evidence type="ECO:0000256" key="3">
    <source>
        <dbReference type="ARBA" id="ARBA00022603"/>
    </source>
</evidence>